<accession>A0A1H0ER95</accession>
<dbReference type="SUPFAM" id="SSF46785">
    <property type="entry name" value="Winged helix' DNA-binding domain"/>
    <property type="match status" value="1"/>
</dbReference>
<keyword evidence="3 6" id="KW-0238">DNA-binding</keyword>
<dbReference type="GO" id="GO:0003700">
    <property type="term" value="F:DNA-binding transcription factor activity"/>
    <property type="evidence" value="ECO:0007669"/>
    <property type="project" value="InterPro"/>
</dbReference>
<evidence type="ECO:0000313" key="7">
    <source>
        <dbReference type="Proteomes" id="UP000199334"/>
    </source>
</evidence>
<dbReference type="Gene3D" id="1.10.10.10">
    <property type="entry name" value="Winged helix-like DNA-binding domain superfamily/Winged helix DNA-binding domain"/>
    <property type="match status" value="1"/>
</dbReference>
<keyword evidence="4" id="KW-0804">Transcription</keyword>
<reference evidence="6 7" key="1">
    <citation type="submission" date="2016-10" db="EMBL/GenBank/DDBJ databases">
        <authorList>
            <person name="de Groot N.N."/>
        </authorList>
    </citation>
    <scope>NUCLEOTIDE SEQUENCE [LARGE SCALE GENOMIC DNA]</scope>
    <source>
        <strain evidence="6 7">CGMCC 1.3442</strain>
    </source>
</reference>
<gene>
    <name evidence="6" type="ORF">SAMN05216498_0029</name>
</gene>
<dbReference type="InterPro" id="IPR005119">
    <property type="entry name" value="LysR_subst-bd"/>
</dbReference>
<dbReference type="InterPro" id="IPR000847">
    <property type="entry name" value="LysR_HTH_N"/>
</dbReference>
<dbReference type="OrthoDB" id="9803735at2"/>
<keyword evidence="2" id="KW-0805">Transcription regulation</keyword>
<evidence type="ECO:0000256" key="1">
    <source>
        <dbReference type="ARBA" id="ARBA00009437"/>
    </source>
</evidence>
<dbReference type="FunFam" id="1.10.10.10:FF:000001">
    <property type="entry name" value="LysR family transcriptional regulator"/>
    <property type="match status" value="1"/>
</dbReference>
<dbReference type="PANTHER" id="PTHR30419:SF28">
    <property type="entry name" value="HTH-TYPE TRANSCRIPTIONAL REGULATOR BSDA"/>
    <property type="match status" value="1"/>
</dbReference>
<organism evidence="6 7">
    <name type="scientific">Tenuibacillus multivorans</name>
    <dbReference type="NCBI Taxonomy" id="237069"/>
    <lineage>
        <taxon>Bacteria</taxon>
        <taxon>Bacillati</taxon>
        <taxon>Bacillota</taxon>
        <taxon>Bacilli</taxon>
        <taxon>Bacillales</taxon>
        <taxon>Bacillaceae</taxon>
        <taxon>Tenuibacillus</taxon>
    </lineage>
</organism>
<evidence type="ECO:0000256" key="3">
    <source>
        <dbReference type="ARBA" id="ARBA00023125"/>
    </source>
</evidence>
<dbReference type="InterPro" id="IPR036388">
    <property type="entry name" value="WH-like_DNA-bd_sf"/>
</dbReference>
<dbReference type="STRING" id="237069.SAMN05216498_0029"/>
<dbReference type="GO" id="GO:0003677">
    <property type="term" value="F:DNA binding"/>
    <property type="evidence" value="ECO:0007669"/>
    <property type="project" value="UniProtKB-KW"/>
</dbReference>
<evidence type="ECO:0000313" key="6">
    <source>
        <dbReference type="EMBL" id="SDN84856.1"/>
    </source>
</evidence>
<evidence type="ECO:0000256" key="4">
    <source>
        <dbReference type="ARBA" id="ARBA00023163"/>
    </source>
</evidence>
<dbReference type="Proteomes" id="UP000199334">
    <property type="component" value="Unassembled WGS sequence"/>
</dbReference>
<dbReference type="PROSITE" id="PS50931">
    <property type="entry name" value="HTH_LYSR"/>
    <property type="match status" value="1"/>
</dbReference>
<keyword evidence="7" id="KW-1185">Reference proteome</keyword>
<protein>
    <submittedName>
        <fullName evidence="6">DNA-binding transcriptional regulator, LysR family</fullName>
    </submittedName>
</protein>
<dbReference type="SUPFAM" id="SSF53850">
    <property type="entry name" value="Periplasmic binding protein-like II"/>
    <property type="match status" value="1"/>
</dbReference>
<evidence type="ECO:0000256" key="2">
    <source>
        <dbReference type="ARBA" id="ARBA00023015"/>
    </source>
</evidence>
<feature type="domain" description="HTH lysR-type" evidence="5">
    <location>
        <begin position="1"/>
        <end position="58"/>
    </location>
</feature>
<dbReference type="PRINTS" id="PR00039">
    <property type="entry name" value="HTHLYSR"/>
</dbReference>
<dbReference type="EMBL" id="FNIG01000010">
    <property type="protein sequence ID" value="SDN84856.1"/>
    <property type="molecule type" value="Genomic_DNA"/>
</dbReference>
<dbReference type="GO" id="GO:0005829">
    <property type="term" value="C:cytosol"/>
    <property type="evidence" value="ECO:0007669"/>
    <property type="project" value="TreeGrafter"/>
</dbReference>
<comment type="similarity">
    <text evidence="1">Belongs to the LysR transcriptional regulatory family.</text>
</comment>
<sequence length="291" mass="33270">MDLKRLHYFYTIAKEGQITKAAKKLHINQPPLSKSLKDLEIELGVTLLDRNHRRLHLTEAGEVLFKKVETLFSHIDDTVLEVKDTGEGYQGKLAIGCVKTCFSNIPERLKQFRINYPDISFKLKEGDSYILAEHLINRDIDLAIVRLPLDLEPFESVHLPDENYVAVLPSDWKNESKGNAISMDELSKHPLMLLHRISGVGQYEVILEKFKRHGLEPNIILECPDVDMILDLVNAGVGGSIIPQSTLSNNKLRNIKTLNINDEEIQSQSAIIWDKNRYLTKSAKRFIEMFQ</sequence>
<dbReference type="InterPro" id="IPR036390">
    <property type="entry name" value="WH_DNA-bd_sf"/>
</dbReference>
<dbReference type="AlphaFoldDB" id="A0A1H0ER95"/>
<evidence type="ECO:0000259" key="5">
    <source>
        <dbReference type="PROSITE" id="PS50931"/>
    </source>
</evidence>
<dbReference type="Pfam" id="PF03466">
    <property type="entry name" value="LysR_substrate"/>
    <property type="match status" value="1"/>
</dbReference>
<proteinExistence type="inferred from homology"/>
<name>A0A1H0ER95_9BACI</name>
<dbReference type="InterPro" id="IPR050950">
    <property type="entry name" value="HTH-type_LysR_regulators"/>
</dbReference>
<dbReference type="CDD" id="cd05466">
    <property type="entry name" value="PBP2_LTTR_substrate"/>
    <property type="match status" value="1"/>
</dbReference>
<dbReference type="Gene3D" id="3.40.190.290">
    <property type="match status" value="1"/>
</dbReference>
<dbReference type="Pfam" id="PF00126">
    <property type="entry name" value="HTH_1"/>
    <property type="match status" value="1"/>
</dbReference>
<dbReference type="PANTHER" id="PTHR30419">
    <property type="entry name" value="HTH-TYPE TRANSCRIPTIONAL REGULATOR YBHD"/>
    <property type="match status" value="1"/>
</dbReference>
<dbReference type="RefSeq" id="WP_093857595.1">
    <property type="nucleotide sequence ID" value="NZ_BJVZ01000007.1"/>
</dbReference>